<dbReference type="KEGG" id="aoz:HUE56_14390"/>
<dbReference type="InterPro" id="IPR030970">
    <property type="entry name" value="ABC_MlaD"/>
</dbReference>
<sequence length="178" mass="18401">MRRNVIETVLGGVVLAVAAVFLAFAYKSADLRKVQGYDVTANFNSITGLQSGADVRISGVKVGTVTGLTLDPTTYQAVVHLSVDNSVKLPKDTAAVIASESLLGGKFLSLEPGGDPDMIKANGKIEFTQSTPGLEQLLGQVIFSLQSMSKSGDQANGQSTGGQQGQAPGQAPAQPPKL</sequence>
<dbReference type="PANTHER" id="PTHR33371:SF4">
    <property type="entry name" value="INTERMEMBRANE PHOSPHOLIPID TRANSPORT SYSTEM BINDING PROTEIN MLAD"/>
    <property type="match status" value="1"/>
</dbReference>
<evidence type="ECO:0000259" key="2">
    <source>
        <dbReference type="Pfam" id="PF02470"/>
    </source>
</evidence>
<organism evidence="3 4">
    <name type="scientific">Azospirillum oryzae</name>
    <dbReference type="NCBI Taxonomy" id="286727"/>
    <lineage>
        <taxon>Bacteria</taxon>
        <taxon>Pseudomonadati</taxon>
        <taxon>Pseudomonadota</taxon>
        <taxon>Alphaproteobacteria</taxon>
        <taxon>Rhodospirillales</taxon>
        <taxon>Azospirillaceae</taxon>
        <taxon>Azospirillum</taxon>
    </lineage>
</organism>
<dbReference type="Pfam" id="PF02470">
    <property type="entry name" value="MlaD"/>
    <property type="match status" value="1"/>
</dbReference>
<name>A0A6N1AJ80_9PROT</name>
<gene>
    <name evidence="3" type="primary">mlaD</name>
    <name evidence="3" type="ORF">HUE56_14390</name>
</gene>
<dbReference type="Proteomes" id="UP000509702">
    <property type="component" value="Chromosome"/>
</dbReference>
<dbReference type="NCBIfam" id="TIGR04430">
    <property type="entry name" value="OM_asym_MlaD"/>
    <property type="match status" value="1"/>
</dbReference>
<dbReference type="GO" id="GO:0015914">
    <property type="term" value="P:phospholipid transport"/>
    <property type="evidence" value="ECO:0007669"/>
    <property type="project" value="InterPro"/>
</dbReference>
<dbReference type="RefSeq" id="WP_149198251.1">
    <property type="nucleotide sequence ID" value="NZ_BSOV01000049.1"/>
</dbReference>
<keyword evidence="4" id="KW-1185">Reference proteome</keyword>
<evidence type="ECO:0000313" key="3">
    <source>
        <dbReference type="EMBL" id="QKS51646.1"/>
    </source>
</evidence>
<evidence type="ECO:0000256" key="1">
    <source>
        <dbReference type="SAM" id="MobiDB-lite"/>
    </source>
</evidence>
<feature type="domain" description="Mce/MlaD" evidence="2">
    <location>
        <begin position="35"/>
        <end position="113"/>
    </location>
</feature>
<dbReference type="OrthoDB" id="7164001at2"/>
<accession>A0A6N1AJ80</accession>
<reference evidence="3 4" key="1">
    <citation type="submission" date="2020-06" db="EMBL/GenBank/DDBJ databases">
        <title>Complete genome of Azosprillum oryzae KACC14407.</title>
        <authorList>
            <person name="Kim M."/>
            <person name="Park Y.-J."/>
            <person name="Shin J.-H."/>
        </authorList>
    </citation>
    <scope>NUCLEOTIDE SEQUENCE [LARGE SCALE GENOMIC DNA]</scope>
    <source>
        <strain evidence="3 4">KACC 14407</strain>
    </source>
</reference>
<dbReference type="AlphaFoldDB" id="A0A6N1AJ80"/>
<dbReference type="EMBL" id="CP054619">
    <property type="protein sequence ID" value="QKS51646.1"/>
    <property type="molecule type" value="Genomic_DNA"/>
</dbReference>
<proteinExistence type="predicted"/>
<dbReference type="InterPro" id="IPR003399">
    <property type="entry name" value="Mce/MlaD"/>
</dbReference>
<dbReference type="InterPro" id="IPR052336">
    <property type="entry name" value="MlaD_Phospholipid_Transporter"/>
</dbReference>
<dbReference type="PANTHER" id="PTHR33371">
    <property type="entry name" value="INTERMEMBRANE PHOSPHOLIPID TRANSPORT SYSTEM BINDING PROTEIN MLAD-RELATED"/>
    <property type="match status" value="1"/>
</dbReference>
<protein>
    <submittedName>
        <fullName evidence="3">Outer membrane lipid asymmetry maintenance protein MlaD</fullName>
    </submittedName>
</protein>
<evidence type="ECO:0000313" key="4">
    <source>
        <dbReference type="Proteomes" id="UP000509702"/>
    </source>
</evidence>
<feature type="region of interest" description="Disordered" evidence="1">
    <location>
        <begin position="149"/>
        <end position="178"/>
    </location>
</feature>